<accession>X7E9T7</accession>
<dbReference type="Proteomes" id="UP000022447">
    <property type="component" value="Unassembled WGS sequence"/>
</dbReference>
<protein>
    <submittedName>
        <fullName evidence="1">Uncharacterized protein</fullName>
    </submittedName>
</protein>
<keyword evidence="2" id="KW-1185">Reference proteome</keyword>
<proteinExistence type="predicted"/>
<reference evidence="1 2" key="1">
    <citation type="submission" date="2014-01" db="EMBL/GenBank/DDBJ databases">
        <title>Roseivivax halodurans JCM 10272 Genome Sequencing.</title>
        <authorList>
            <person name="Lai Q."/>
            <person name="Li G."/>
            <person name="Shao Z."/>
        </authorList>
    </citation>
    <scope>NUCLEOTIDE SEQUENCE [LARGE SCALE GENOMIC DNA]</scope>
    <source>
        <strain evidence="1 2">JCM 10272</strain>
    </source>
</reference>
<dbReference type="EMBL" id="JALZ01000068">
    <property type="protein sequence ID" value="ETX11946.1"/>
    <property type="molecule type" value="Genomic_DNA"/>
</dbReference>
<dbReference type="AlphaFoldDB" id="X7E9T7"/>
<comment type="caution">
    <text evidence="1">The sequence shown here is derived from an EMBL/GenBank/DDBJ whole genome shotgun (WGS) entry which is preliminary data.</text>
</comment>
<evidence type="ECO:0000313" key="2">
    <source>
        <dbReference type="Proteomes" id="UP000022447"/>
    </source>
</evidence>
<organism evidence="1 2">
    <name type="scientific">Roseivivax halodurans JCM 10272</name>
    <dbReference type="NCBI Taxonomy" id="1449350"/>
    <lineage>
        <taxon>Bacteria</taxon>
        <taxon>Pseudomonadati</taxon>
        <taxon>Pseudomonadota</taxon>
        <taxon>Alphaproteobacteria</taxon>
        <taxon>Rhodobacterales</taxon>
        <taxon>Roseobacteraceae</taxon>
        <taxon>Roseivivax</taxon>
    </lineage>
</organism>
<dbReference type="STRING" id="1449350.OCH239_18955"/>
<evidence type="ECO:0000313" key="1">
    <source>
        <dbReference type="EMBL" id="ETX11946.1"/>
    </source>
</evidence>
<gene>
    <name evidence="1" type="ORF">OCH239_18955</name>
</gene>
<sequence length="64" mass="7404">MSTAMVFWRLLSVLQSGTLKSRPTRRKRLSTKPGICRSAMPNGSFIVRQVWIALVRERVRWTVS</sequence>
<name>X7E9T7_9RHOB</name>
<dbReference type="eggNOG" id="ENOG50345RI">
    <property type="taxonomic scope" value="Bacteria"/>
</dbReference>